<dbReference type="InterPro" id="IPR036527">
    <property type="entry name" value="SCP2_sterol-bd_dom_sf"/>
</dbReference>
<dbReference type="InterPro" id="IPR003033">
    <property type="entry name" value="SCP2_sterol-bd_dom"/>
</dbReference>
<dbReference type="KEGG" id="mmob:F6R98_03575"/>
<dbReference type="OrthoDB" id="9796077at2"/>
<dbReference type="PANTHER" id="PTHR38693">
    <property type="entry name" value="UBIQUINONE BIOSYNTHESIS PROTEIN UBIJ"/>
    <property type="match status" value="1"/>
</dbReference>
<dbReference type="RefSeq" id="WP_153247804.1">
    <property type="nucleotide sequence ID" value="NZ_CP044205.1"/>
</dbReference>
<dbReference type="EMBL" id="CP044205">
    <property type="protein sequence ID" value="QFY41822.1"/>
    <property type="molecule type" value="Genomic_DNA"/>
</dbReference>
<dbReference type="Proteomes" id="UP000325755">
    <property type="component" value="Chromosome"/>
</dbReference>
<dbReference type="AlphaFoldDB" id="A0A5Q0BFB5"/>
<dbReference type="SUPFAM" id="SSF55718">
    <property type="entry name" value="SCP-like"/>
    <property type="match status" value="1"/>
</dbReference>
<organism evidence="4 5">
    <name type="scientific">Candidatus Methylospira mobilis</name>
    <dbReference type="NCBI Taxonomy" id="1808979"/>
    <lineage>
        <taxon>Bacteria</taxon>
        <taxon>Pseudomonadati</taxon>
        <taxon>Pseudomonadota</taxon>
        <taxon>Gammaproteobacteria</taxon>
        <taxon>Methylococcales</taxon>
        <taxon>Methylococcaceae</taxon>
        <taxon>Candidatus Methylospira</taxon>
    </lineage>
</organism>
<dbReference type="InParanoid" id="A0A5Q0BFB5"/>
<evidence type="ECO:0000256" key="2">
    <source>
        <dbReference type="SAM" id="Coils"/>
    </source>
</evidence>
<evidence type="ECO:0000259" key="3">
    <source>
        <dbReference type="Pfam" id="PF02036"/>
    </source>
</evidence>
<dbReference type="HAMAP" id="MF_02215">
    <property type="entry name" value="UbiJ"/>
    <property type="match status" value="1"/>
</dbReference>
<dbReference type="GO" id="GO:0005737">
    <property type="term" value="C:cytoplasm"/>
    <property type="evidence" value="ECO:0007669"/>
    <property type="project" value="UniProtKB-SubCell"/>
</dbReference>
<keyword evidence="1" id="KW-0963">Cytoplasm</keyword>
<keyword evidence="1" id="KW-0831">Ubiquinone biosynthesis</keyword>
<comment type="similarity">
    <text evidence="1">Belongs to the UbiJ family.</text>
</comment>
<evidence type="ECO:0000313" key="5">
    <source>
        <dbReference type="Proteomes" id="UP000325755"/>
    </source>
</evidence>
<evidence type="ECO:0000313" key="4">
    <source>
        <dbReference type="EMBL" id="QFY41822.1"/>
    </source>
</evidence>
<keyword evidence="2" id="KW-0175">Coiled coil</keyword>
<proteinExistence type="inferred from homology"/>
<reference evidence="4 5" key="1">
    <citation type="submission" date="2019-09" db="EMBL/GenBank/DDBJ databases">
        <title>Ecophysiology of the spiral-shaped methanotroph Methylospira mobilis as revealed by the complete genome sequence.</title>
        <authorList>
            <person name="Oshkin I.Y."/>
            <person name="Dedysh S.N."/>
            <person name="Miroshnikov K."/>
            <person name="Danilova O.V."/>
            <person name="Hakobyan A."/>
            <person name="Liesack W."/>
        </authorList>
    </citation>
    <scope>NUCLEOTIDE SEQUENCE [LARGE SCALE GENOMIC DNA]</scope>
    <source>
        <strain evidence="4 5">Shm1</strain>
    </source>
</reference>
<dbReference type="InterPro" id="IPR038989">
    <property type="entry name" value="UbiJ"/>
</dbReference>
<sequence>MEKDASPITLPQGFWALVEDAAARLLARNPENIKYLTPIAGKIIRLELAPLGPSVSVCPTLTGLSFYDKLACEPDAVISGSPMAFMRMMLNPSAPEILFSGDIRISGNADTAKRLQSLLSQLEIDWERQSSDLVGRSLSESLFESLRSGKAWARDALSTMHVDVGEYLQEESRHLPSSGEMEVYCAQVDELRADVERLEARIQQLQARKNARYSSTTDAAV</sequence>
<name>A0A5Q0BFB5_9GAMM</name>
<dbReference type="GO" id="GO:0006744">
    <property type="term" value="P:ubiquinone biosynthetic process"/>
    <property type="evidence" value="ECO:0007669"/>
    <property type="project" value="UniProtKB-UniRule"/>
</dbReference>
<keyword evidence="5" id="KW-1185">Reference proteome</keyword>
<comment type="function">
    <text evidence="1">Required for ubiquinone (coenzyme Q) biosynthesis. Binds hydrophobic ubiquinone biosynthetic intermediates via its SCP2 domain and is essential for the stability of the Ubi complex. May constitute a docking platform where Ubi enzymes assemble and access their SCP2-bound polyprenyl substrates.</text>
</comment>
<protein>
    <recommendedName>
        <fullName evidence="1">Ubiquinone biosynthesis accessory factor UbiJ</fullName>
    </recommendedName>
</protein>
<gene>
    <name evidence="1" type="primary">ubiJ</name>
    <name evidence="4" type="ORF">F6R98_03575</name>
</gene>
<dbReference type="PANTHER" id="PTHR38693:SF1">
    <property type="entry name" value="UBIQUINONE BIOSYNTHESIS ACCESSORY FACTOR UBIJ"/>
    <property type="match status" value="1"/>
</dbReference>
<dbReference type="UniPathway" id="UPA00232"/>
<dbReference type="Pfam" id="PF02036">
    <property type="entry name" value="SCP2"/>
    <property type="match status" value="1"/>
</dbReference>
<comment type="pathway">
    <text evidence="1">Cofactor biosynthesis; ubiquinone biosynthesis.</text>
</comment>
<accession>A0A5Q0BFB5</accession>
<feature type="domain" description="SCP2" evidence="3">
    <location>
        <begin position="24"/>
        <end position="119"/>
    </location>
</feature>
<evidence type="ECO:0000256" key="1">
    <source>
        <dbReference type="HAMAP-Rule" id="MF_02215"/>
    </source>
</evidence>
<comment type="subcellular location">
    <subcellularLocation>
        <location evidence="1">Cytoplasm</location>
    </subcellularLocation>
</comment>
<feature type="coiled-coil region" evidence="2">
    <location>
        <begin position="181"/>
        <end position="208"/>
    </location>
</feature>